<feature type="domain" description="NurA" evidence="1">
    <location>
        <begin position="81"/>
        <end position="310"/>
    </location>
</feature>
<dbReference type="AlphaFoldDB" id="Q702D7"/>
<name>Q702D7_9CREN</name>
<dbReference type="SMART" id="SM00933">
    <property type="entry name" value="NurA"/>
    <property type="match status" value="1"/>
</dbReference>
<sequence length="344" mass="38142">MLFNMNAQLNLQQHMDSKLLGSILEMSPLDSFLSVGGALRGKNVVFTSDDKSLVPLGRWKNDIHTFSEVPINPIPASKEPSIVCGTDSSCIKIAETEDGTLYAVKCGVVFCLSMQVVLHLRIGPLLFYITESTLSGSELDSRLVKVVSFDSDIAKRMIRINVERLIQFELSKLLRGSVILVDGALKASIFENRHYNVKKILENCALHKNSLLGIGKNTKFKILDMVSGNLRTTNYPAVLDVSFIIKSLVKNTFGYNTMVKFANNSLVLRADVAAKDNEEVISSLGKIRGNDLLPMGYPECLSMAHHISCFSNTEIFGIRGHILNNYEVVELPSHDVRRHLLSSI</sequence>
<organism evidence="2">
    <name type="scientific">uncultured crenarchaeote</name>
    <dbReference type="NCBI Taxonomy" id="29281"/>
    <lineage>
        <taxon>Archaea</taxon>
        <taxon>Thermoproteota</taxon>
        <taxon>environmental samples</taxon>
    </lineage>
</organism>
<evidence type="ECO:0000313" key="2">
    <source>
        <dbReference type="EMBL" id="CAF28687.1"/>
    </source>
</evidence>
<dbReference type="InterPro" id="IPR018977">
    <property type="entry name" value="NurA_domain"/>
</dbReference>
<protein>
    <recommendedName>
        <fullName evidence="1">NurA domain-containing protein</fullName>
    </recommendedName>
</protein>
<proteinExistence type="predicted"/>
<evidence type="ECO:0000259" key="1">
    <source>
        <dbReference type="SMART" id="SM00933"/>
    </source>
</evidence>
<reference evidence="2" key="1">
    <citation type="journal article" date="2004" name="Environ. Microbiol.">
        <title>Characterization of Large-Insert DNA Libraries from Soil for Environmental Genomic Studies of Archaea.</title>
        <authorList>
            <person name="Treusch A.H."/>
            <person name="Kletzin A."/>
            <person name="Raddatz G."/>
            <person name="Ochsenreiter T."/>
            <person name="Quaiser A."/>
            <person name="Meurer G."/>
            <person name="Schuster S.C."/>
            <person name="Schleper C."/>
        </authorList>
    </citation>
    <scope>NUCLEOTIDE SEQUENCE</scope>
</reference>
<accession>Q702D7</accession>
<dbReference type="EMBL" id="AJ627420">
    <property type="protein sequence ID" value="CAF28687.1"/>
    <property type="molecule type" value="Genomic_DNA"/>
</dbReference>